<keyword evidence="2" id="KW-1185">Reference proteome</keyword>
<dbReference type="AlphaFoldDB" id="A0A448WMC9"/>
<evidence type="ECO:0000313" key="1">
    <source>
        <dbReference type="EMBL" id="VEL15263.1"/>
    </source>
</evidence>
<sequence>MLESKNSPFRNKYVGLPLILYMVGLAKMSDAGAYLHFAVETTLAAYLNPESSCIAEEDILWTLQSHKSLRFWHHGRQICLSRPALTNYLVHLARKSVRKPPKPTTYPSMILADNDKDRSSTRTLSGGTEALVSQVRMHTRSSQAYESRASTNIQSCLIESGVKVSSELDIHLGLPNGDNTNICTDDFLSHPLSVQVADRPGSDQSGCFVAVIPLEIDVSCLKWTPPIRTHSPQALKR</sequence>
<accession>A0A448WMC9</accession>
<name>A0A448WMC9_9PLAT</name>
<reference evidence="1" key="1">
    <citation type="submission" date="2018-11" db="EMBL/GenBank/DDBJ databases">
        <authorList>
            <consortium name="Pathogen Informatics"/>
        </authorList>
    </citation>
    <scope>NUCLEOTIDE SEQUENCE</scope>
</reference>
<comment type="caution">
    <text evidence="1">The sequence shown here is derived from an EMBL/GenBank/DDBJ whole genome shotgun (WGS) entry which is preliminary data.</text>
</comment>
<protein>
    <submittedName>
        <fullName evidence="1">Uncharacterized protein</fullName>
    </submittedName>
</protein>
<dbReference type="Proteomes" id="UP000784294">
    <property type="component" value="Unassembled WGS sequence"/>
</dbReference>
<evidence type="ECO:0000313" key="2">
    <source>
        <dbReference type="Proteomes" id="UP000784294"/>
    </source>
</evidence>
<dbReference type="EMBL" id="CAAALY010023976">
    <property type="protein sequence ID" value="VEL15263.1"/>
    <property type="molecule type" value="Genomic_DNA"/>
</dbReference>
<organism evidence="1 2">
    <name type="scientific">Protopolystoma xenopodis</name>
    <dbReference type="NCBI Taxonomy" id="117903"/>
    <lineage>
        <taxon>Eukaryota</taxon>
        <taxon>Metazoa</taxon>
        <taxon>Spiralia</taxon>
        <taxon>Lophotrochozoa</taxon>
        <taxon>Platyhelminthes</taxon>
        <taxon>Monogenea</taxon>
        <taxon>Polyopisthocotylea</taxon>
        <taxon>Polystomatidea</taxon>
        <taxon>Polystomatidae</taxon>
        <taxon>Protopolystoma</taxon>
    </lineage>
</organism>
<proteinExistence type="predicted"/>
<gene>
    <name evidence="1" type="ORF">PXEA_LOCUS8703</name>
</gene>